<reference evidence="2 3" key="1">
    <citation type="submission" date="2014-01" db="EMBL/GenBank/DDBJ databases">
        <title>Roseivivax halodurans JCM 10272 Genome Sequencing.</title>
        <authorList>
            <person name="Lai Q."/>
            <person name="Li G."/>
            <person name="Shao Z."/>
        </authorList>
    </citation>
    <scope>NUCLEOTIDE SEQUENCE [LARGE SCALE GENOMIC DNA]</scope>
    <source>
        <strain evidence="2 3">JCM 10272</strain>
    </source>
</reference>
<dbReference type="eggNOG" id="COG3600">
    <property type="taxonomic scope" value="Bacteria"/>
</dbReference>
<accession>X7EBM5</accession>
<dbReference type="Pfam" id="PF13274">
    <property type="entry name" value="SocA_Panacea"/>
    <property type="match status" value="1"/>
</dbReference>
<comment type="caution">
    <text evidence="2">The sequence shown here is derived from an EMBL/GenBank/DDBJ whole genome shotgun (WGS) entry which is preliminary data.</text>
</comment>
<keyword evidence="3" id="KW-1185">Reference proteome</keyword>
<dbReference type="InterPro" id="IPR025272">
    <property type="entry name" value="SocA_Panacea"/>
</dbReference>
<evidence type="ECO:0000313" key="2">
    <source>
        <dbReference type="EMBL" id="ETX13265.1"/>
    </source>
</evidence>
<name>X7EBM5_9RHOB</name>
<evidence type="ECO:0000259" key="1">
    <source>
        <dbReference type="Pfam" id="PF13274"/>
    </source>
</evidence>
<dbReference type="Proteomes" id="UP000022447">
    <property type="component" value="Unassembled WGS sequence"/>
</dbReference>
<dbReference type="EMBL" id="JALZ01000031">
    <property type="protein sequence ID" value="ETX13265.1"/>
    <property type="molecule type" value="Genomic_DNA"/>
</dbReference>
<proteinExistence type="predicted"/>
<gene>
    <name evidence="2" type="ORF">OCH239_12625</name>
</gene>
<protein>
    <recommendedName>
        <fullName evidence="1">Antitoxin SocA-like Panacea domain-containing protein</fullName>
    </recommendedName>
</protein>
<evidence type="ECO:0000313" key="3">
    <source>
        <dbReference type="Proteomes" id="UP000022447"/>
    </source>
</evidence>
<feature type="domain" description="Antitoxin SocA-like Panacea" evidence="1">
    <location>
        <begin position="27"/>
        <end position="116"/>
    </location>
</feature>
<organism evidence="2 3">
    <name type="scientific">Roseivivax halodurans JCM 10272</name>
    <dbReference type="NCBI Taxonomy" id="1449350"/>
    <lineage>
        <taxon>Bacteria</taxon>
        <taxon>Pseudomonadati</taxon>
        <taxon>Pseudomonadota</taxon>
        <taxon>Alphaproteobacteria</taxon>
        <taxon>Rhodobacterales</taxon>
        <taxon>Roseobacteraceae</taxon>
        <taxon>Roseivivax</taxon>
    </lineage>
</organism>
<sequence length="156" mass="18004">MSPKAVARWFVNHTDRDSGEVMTQLKLQKLVYYAEAWFLANFDRPLLSEDFEAWAHGPAVKSLYAKYRGHGWEPIPPQPGKSVPKELEPFLQAVYDEYGQYSAKKLERMTHEETPWLEARGALPPEAASRTVIPKVKIRNFYAARIEKEAIEQLQN</sequence>
<dbReference type="AlphaFoldDB" id="X7EBM5"/>